<keyword evidence="3" id="KW-0813">Transport</keyword>
<dbReference type="PROSITE" id="PS00211">
    <property type="entry name" value="ABC_TRANSPORTER_1"/>
    <property type="match status" value="1"/>
</dbReference>
<dbReference type="Proteomes" id="UP000319824">
    <property type="component" value="Unassembled WGS sequence"/>
</dbReference>
<reference evidence="7 8" key="1">
    <citation type="submission" date="2019-06" db="EMBL/GenBank/DDBJ databases">
        <title>Pac Bio to generate improved reference genome sequences for organisms with transposon mutant libraries (support for FEBA project).</title>
        <authorList>
            <person name="Blow M."/>
        </authorList>
    </citation>
    <scope>NUCLEOTIDE SEQUENCE [LARGE SCALE GENOMIC DNA]</scope>
    <source>
        <strain evidence="7 8">USDA 1844</strain>
    </source>
</reference>
<evidence type="ECO:0000256" key="2">
    <source>
        <dbReference type="ARBA" id="ARBA00005417"/>
    </source>
</evidence>
<dbReference type="InterPro" id="IPR017871">
    <property type="entry name" value="ABC_transporter-like_CS"/>
</dbReference>
<evidence type="ECO:0000313" key="7">
    <source>
        <dbReference type="EMBL" id="TVZ73742.1"/>
    </source>
</evidence>
<sequence length="543" mass="59281">MPELLSVRNLKIEATSYPPGEPPKRVTIVDDVSFDLKRGKVLGLIGESGAGKSTIGLSALAYGRGGAEITGGEVRLDGQNILALNRDGIRRIRGARVCYVAQSAAAAFNPAHRLGDQVIEASVKHGLMTKEAAKERAMYLFRVLGLPNPETFGDRFPHQVSGGQLQRAMTAMALCPNPELIVFDEPTTALDVTTQIDVLAAIKHAIEKTRTAALYITHDLAVVAQISDDIMVLRYGKQVEYGGVQQIIEAPRQEYTRALVNVRQAAREEAPDQSDTLLKIDHVSAEYSNGFKVLHDVSLHVPRGQTLAVVGESGSGKSTLARVITGLLPPSEGKVTFNGNALTSNVKSRSHDDLRRIQLIYQMADTAMNPRQTVRDIIGRPLTFYYGLRGAAKTARVKELLDQIEMGNGFIDRYPAELSGGQKQRVAIARALAAKPELILCDEPTSALDPLVAEGILNLLLRLQEDTQLSYIFITHDIAIVRAIADSVAVMHRGKLVRFGPKAKVLSPPFDDYTDLLLKSVPEMEIGWLERVLTTRRMESAGN</sequence>
<evidence type="ECO:0000256" key="3">
    <source>
        <dbReference type="ARBA" id="ARBA00022448"/>
    </source>
</evidence>
<dbReference type="PANTHER" id="PTHR43776">
    <property type="entry name" value="TRANSPORT ATP-BINDING PROTEIN"/>
    <property type="match status" value="1"/>
</dbReference>
<evidence type="ECO:0000259" key="6">
    <source>
        <dbReference type="PROSITE" id="PS50893"/>
    </source>
</evidence>
<comment type="caution">
    <text evidence="7">The sequence shown here is derived from an EMBL/GenBank/DDBJ whole genome shotgun (WGS) entry which is preliminary data.</text>
</comment>
<gene>
    <name evidence="7" type="ORF">BCL32_1996</name>
</gene>
<protein>
    <submittedName>
        <fullName evidence="7">Peptide/nickel transport system ATP-binding protein</fullName>
    </submittedName>
</protein>
<dbReference type="GO" id="GO:0055085">
    <property type="term" value="P:transmembrane transport"/>
    <property type="evidence" value="ECO:0007669"/>
    <property type="project" value="UniProtKB-ARBA"/>
</dbReference>
<proteinExistence type="inferred from homology"/>
<evidence type="ECO:0000313" key="8">
    <source>
        <dbReference type="Proteomes" id="UP000319824"/>
    </source>
</evidence>
<dbReference type="GO" id="GO:0005524">
    <property type="term" value="F:ATP binding"/>
    <property type="evidence" value="ECO:0007669"/>
    <property type="project" value="UniProtKB-KW"/>
</dbReference>
<evidence type="ECO:0000256" key="1">
    <source>
        <dbReference type="ARBA" id="ARBA00004417"/>
    </source>
</evidence>
<dbReference type="Gene3D" id="3.40.50.300">
    <property type="entry name" value="P-loop containing nucleotide triphosphate hydrolases"/>
    <property type="match status" value="2"/>
</dbReference>
<dbReference type="PROSITE" id="PS50893">
    <property type="entry name" value="ABC_TRANSPORTER_2"/>
    <property type="match status" value="2"/>
</dbReference>
<keyword evidence="4" id="KW-0547">Nucleotide-binding</keyword>
<dbReference type="InterPro" id="IPR013563">
    <property type="entry name" value="Oligopep_ABC_C"/>
</dbReference>
<accession>A0A559TGJ9</accession>
<dbReference type="Pfam" id="PF00005">
    <property type="entry name" value="ABC_tran"/>
    <property type="match status" value="2"/>
</dbReference>
<dbReference type="InterPro" id="IPR003593">
    <property type="entry name" value="AAA+_ATPase"/>
</dbReference>
<dbReference type="InterPro" id="IPR027417">
    <property type="entry name" value="P-loop_NTPase"/>
</dbReference>
<dbReference type="AlphaFoldDB" id="A0A559TGJ9"/>
<name>A0A559TGJ9_9HYPH</name>
<dbReference type="GO" id="GO:0015833">
    <property type="term" value="P:peptide transport"/>
    <property type="evidence" value="ECO:0007669"/>
    <property type="project" value="InterPro"/>
</dbReference>
<dbReference type="GO" id="GO:0016887">
    <property type="term" value="F:ATP hydrolysis activity"/>
    <property type="evidence" value="ECO:0007669"/>
    <property type="project" value="InterPro"/>
</dbReference>
<comment type="similarity">
    <text evidence="2">Belongs to the ABC transporter superfamily.</text>
</comment>
<dbReference type="InterPro" id="IPR003439">
    <property type="entry name" value="ABC_transporter-like_ATP-bd"/>
</dbReference>
<keyword evidence="5 7" id="KW-0067">ATP-binding</keyword>
<dbReference type="InterPro" id="IPR050319">
    <property type="entry name" value="ABC_transp_ATP-bind"/>
</dbReference>
<dbReference type="CDD" id="cd03257">
    <property type="entry name" value="ABC_NikE_OppD_transporters"/>
    <property type="match status" value="2"/>
</dbReference>
<dbReference type="SMART" id="SM00382">
    <property type="entry name" value="AAA"/>
    <property type="match status" value="2"/>
</dbReference>
<organism evidence="7 8">
    <name type="scientific">Rhizobium mongolense USDA 1844</name>
    <dbReference type="NCBI Taxonomy" id="1079460"/>
    <lineage>
        <taxon>Bacteria</taxon>
        <taxon>Pseudomonadati</taxon>
        <taxon>Pseudomonadota</taxon>
        <taxon>Alphaproteobacteria</taxon>
        <taxon>Hyphomicrobiales</taxon>
        <taxon>Rhizobiaceae</taxon>
        <taxon>Rhizobium/Agrobacterium group</taxon>
        <taxon>Rhizobium</taxon>
    </lineage>
</organism>
<feature type="domain" description="ABC transporter" evidence="6">
    <location>
        <begin position="278"/>
        <end position="518"/>
    </location>
</feature>
<dbReference type="GO" id="GO:0005886">
    <property type="term" value="C:plasma membrane"/>
    <property type="evidence" value="ECO:0007669"/>
    <property type="project" value="UniProtKB-SubCell"/>
</dbReference>
<dbReference type="SUPFAM" id="SSF52540">
    <property type="entry name" value="P-loop containing nucleoside triphosphate hydrolases"/>
    <property type="match status" value="2"/>
</dbReference>
<comment type="subcellular location">
    <subcellularLocation>
        <location evidence="1">Cell inner membrane</location>
        <topology evidence="1">Peripheral membrane protein</topology>
    </subcellularLocation>
</comment>
<dbReference type="EMBL" id="VISO01000002">
    <property type="protein sequence ID" value="TVZ73742.1"/>
    <property type="molecule type" value="Genomic_DNA"/>
</dbReference>
<dbReference type="FunFam" id="3.40.50.300:FF:002585">
    <property type="entry name" value="Glutathione import ATP-binding protein GsiA"/>
    <property type="match status" value="1"/>
</dbReference>
<dbReference type="RefSeq" id="WP_022712737.1">
    <property type="nucleotide sequence ID" value="NZ_ATTQ01000001.1"/>
</dbReference>
<evidence type="ECO:0000256" key="4">
    <source>
        <dbReference type="ARBA" id="ARBA00022741"/>
    </source>
</evidence>
<dbReference type="PANTHER" id="PTHR43776:SF8">
    <property type="entry name" value="ABC TRANSPORTER, ATP-BINDING PROTEIN"/>
    <property type="match status" value="1"/>
</dbReference>
<evidence type="ECO:0000256" key="5">
    <source>
        <dbReference type="ARBA" id="ARBA00022840"/>
    </source>
</evidence>
<feature type="domain" description="ABC transporter" evidence="6">
    <location>
        <begin position="7"/>
        <end position="260"/>
    </location>
</feature>
<dbReference type="Pfam" id="PF08352">
    <property type="entry name" value="oligo_HPY"/>
    <property type="match status" value="2"/>
</dbReference>